<proteinExistence type="inferred from homology"/>
<dbReference type="EMBL" id="PKPP01003767">
    <property type="protein sequence ID" value="PWA67755.1"/>
    <property type="molecule type" value="Genomic_DNA"/>
</dbReference>
<accession>A0A2U1N2J6</accession>
<dbReference type="PANTHER" id="PTHR11119">
    <property type="entry name" value="XANTHINE-URACIL / VITAMIN C PERMEASE FAMILY MEMBER"/>
    <property type="match status" value="1"/>
</dbReference>
<organism evidence="2 3">
    <name type="scientific">Artemisia annua</name>
    <name type="common">Sweet wormwood</name>
    <dbReference type="NCBI Taxonomy" id="35608"/>
    <lineage>
        <taxon>Eukaryota</taxon>
        <taxon>Viridiplantae</taxon>
        <taxon>Streptophyta</taxon>
        <taxon>Embryophyta</taxon>
        <taxon>Tracheophyta</taxon>
        <taxon>Spermatophyta</taxon>
        <taxon>Magnoliopsida</taxon>
        <taxon>eudicotyledons</taxon>
        <taxon>Gunneridae</taxon>
        <taxon>Pentapetalae</taxon>
        <taxon>asterids</taxon>
        <taxon>campanulids</taxon>
        <taxon>Asterales</taxon>
        <taxon>Asteraceae</taxon>
        <taxon>Asteroideae</taxon>
        <taxon>Anthemideae</taxon>
        <taxon>Artemisiinae</taxon>
        <taxon>Artemisia</taxon>
    </lineage>
</organism>
<protein>
    <submittedName>
        <fullName evidence="2">Xanthine/uracil permease family protein</fullName>
    </submittedName>
</protein>
<reference evidence="2 3" key="1">
    <citation type="journal article" date="2018" name="Mol. Plant">
        <title>The genome of Artemisia annua provides insight into the evolution of Asteraceae family and artemisinin biosynthesis.</title>
        <authorList>
            <person name="Shen Q."/>
            <person name="Zhang L."/>
            <person name="Liao Z."/>
            <person name="Wang S."/>
            <person name="Yan T."/>
            <person name="Shi P."/>
            <person name="Liu M."/>
            <person name="Fu X."/>
            <person name="Pan Q."/>
            <person name="Wang Y."/>
            <person name="Lv Z."/>
            <person name="Lu X."/>
            <person name="Zhang F."/>
            <person name="Jiang W."/>
            <person name="Ma Y."/>
            <person name="Chen M."/>
            <person name="Hao X."/>
            <person name="Li L."/>
            <person name="Tang Y."/>
            <person name="Lv G."/>
            <person name="Zhou Y."/>
            <person name="Sun X."/>
            <person name="Brodelius P.E."/>
            <person name="Rose J.K.C."/>
            <person name="Tang K."/>
        </authorList>
    </citation>
    <scope>NUCLEOTIDE SEQUENCE [LARGE SCALE GENOMIC DNA]</scope>
    <source>
        <strain evidence="3">cv. Huhao1</strain>
        <tissue evidence="2">Leaf</tissue>
    </source>
</reference>
<dbReference type="AlphaFoldDB" id="A0A2U1N2J6"/>
<sequence length="229" mass="26614">MQQSYRPFTILGKKIHTDLKFYASNDPFPLSPRVRKHILITRMQKGQKASAGLCHLQFCNLNSFRTKFILCLSFSLGLSIPQFFREHWVTSKYPIVVWCTHIQDGAYSNRLNNSLPRTTYIIIKMQQSYRPFTILGKKIHTDLKFYASNDPFPLSPRVRKHILITRMQKGQKASAGLCHLQFCNLNSFRTKFILCLSFSLGLSIPQFFREHWVTSKSPIVVRCTHIQDG</sequence>
<dbReference type="Proteomes" id="UP000245207">
    <property type="component" value="Unassembled WGS sequence"/>
</dbReference>
<dbReference type="STRING" id="35608.A0A2U1N2J6"/>
<evidence type="ECO:0000256" key="1">
    <source>
        <dbReference type="ARBA" id="ARBA00008821"/>
    </source>
</evidence>
<gene>
    <name evidence="2" type="ORF">CTI12_AA132280</name>
</gene>
<comment type="caution">
    <text evidence="2">The sequence shown here is derived from an EMBL/GenBank/DDBJ whole genome shotgun (WGS) entry which is preliminary data.</text>
</comment>
<evidence type="ECO:0000313" key="2">
    <source>
        <dbReference type="EMBL" id="PWA67755.1"/>
    </source>
</evidence>
<keyword evidence="3" id="KW-1185">Reference proteome</keyword>
<evidence type="ECO:0000313" key="3">
    <source>
        <dbReference type="Proteomes" id="UP000245207"/>
    </source>
</evidence>
<comment type="similarity">
    <text evidence="1">Belongs to the nucleobase:cation symporter-2 (NCS2) (TC 2.A.40) family.</text>
</comment>
<dbReference type="OrthoDB" id="1641903at2759"/>
<name>A0A2U1N2J6_ARTAN</name>